<dbReference type="Proteomes" id="UP001168528">
    <property type="component" value="Unassembled WGS sequence"/>
</dbReference>
<proteinExistence type="predicted"/>
<sequence length="75" mass="8785">MLGKAANQKREGSFLQRLSRFKVKLMKIAQIGSCVFAAWLLNVAHNYWGTKLYYQVSIQEYQEGKVILEKFYYST</sequence>
<evidence type="ECO:0000313" key="1">
    <source>
        <dbReference type="EMBL" id="MDO1450256.1"/>
    </source>
</evidence>
<name>A0ABT8RDS0_9BACT</name>
<dbReference type="EMBL" id="JAUKPO010000027">
    <property type="protein sequence ID" value="MDO1450256.1"/>
    <property type="molecule type" value="Genomic_DNA"/>
</dbReference>
<keyword evidence="2" id="KW-1185">Reference proteome</keyword>
<reference evidence="1" key="1">
    <citation type="submission" date="2023-07" db="EMBL/GenBank/DDBJ databases">
        <title>The genome sequence of Rhodocytophaga aerolata KACC 12507.</title>
        <authorList>
            <person name="Zhang X."/>
        </authorList>
    </citation>
    <scope>NUCLEOTIDE SEQUENCE</scope>
    <source>
        <strain evidence="1">KACC 12507</strain>
    </source>
</reference>
<evidence type="ECO:0000313" key="2">
    <source>
        <dbReference type="Proteomes" id="UP001168528"/>
    </source>
</evidence>
<organism evidence="1 2">
    <name type="scientific">Rhodocytophaga aerolata</name>
    <dbReference type="NCBI Taxonomy" id="455078"/>
    <lineage>
        <taxon>Bacteria</taxon>
        <taxon>Pseudomonadati</taxon>
        <taxon>Bacteroidota</taxon>
        <taxon>Cytophagia</taxon>
        <taxon>Cytophagales</taxon>
        <taxon>Rhodocytophagaceae</taxon>
        <taxon>Rhodocytophaga</taxon>
    </lineage>
</organism>
<accession>A0ABT8RDS0</accession>
<dbReference type="RefSeq" id="WP_378410721.1">
    <property type="nucleotide sequence ID" value="NZ_JBHSMY010000129.1"/>
</dbReference>
<comment type="caution">
    <text evidence="1">The sequence shown here is derived from an EMBL/GenBank/DDBJ whole genome shotgun (WGS) entry which is preliminary data.</text>
</comment>
<gene>
    <name evidence="1" type="ORF">Q0590_28505</name>
</gene>
<protein>
    <submittedName>
        <fullName evidence="1">Uncharacterized protein</fullName>
    </submittedName>
</protein>